<dbReference type="Proteomes" id="UP000314294">
    <property type="component" value="Unassembled WGS sequence"/>
</dbReference>
<name>A0A4Z2H237_9TELE</name>
<evidence type="ECO:0000256" key="1">
    <source>
        <dbReference type="SAM" id="MobiDB-lite"/>
    </source>
</evidence>
<gene>
    <name evidence="2" type="ORF">EYF80_030894</name>
</gene>
<reference evidence="2 3" key="1">
    <citation type="submission" date="2019-03" db="EMBL/GenBank/DDBJ databases">
        <title>First draft genome of Liparis tanakae, snailfish: a comprehensive survey of snailfish specific genes.</title>
        <authorList>
            <person name="Kim W."/>
            <person name="Song I."/>
            <person name="Jeong J.-H."/>
            <person name="Kim D."/>
            <person name="Kim S."/>
            <person name="Ryu S."/>
            <person name="Song J.Y."/>
            <person name="Lee S.K."/>
        </authorList>
    </citation>
    <scope>NUCLEOTIDE SEQUENCE [LARGE SCALE GENOMIC DNA]</scope>
    <source>
        <tissue evidence="2">Muscle</tissue>
    </source>
</reference>
<protein>
    <submittedName>
        <fullName evidence="2">Uncharacterized protein</fullName>
    </submittedName>
</protein>
<evidence type="ECO:0000313" key="2">
    <source>
        <dbReference type="EMBL" id="TNN58884.1"/>
    </source>
</evidence>
<sequence length="192" mass="21034">MWGFPALKEARKPLPPVESSDTISNIMVLEVAMTAPGRNVPQNRPSFCTKRGVGNPSLATMPESVTSVRTTRRHAVHTRSPILLSLMLGKDGRGEEEGGMEGGRENSEWRRGGRQVSKWGGARREVDAMGEEKDNEGSLGFGPGPASGLFQAAVTTGRKPQATRRRLWVALRFQFTQDTVQPPGQQNTQRPK</sequence>
<keyword evidence="3" id="KW-1185">Reference proteome</keyword>
<evidence type="ECO:0000313" key="3">
    <source>
        <dbReference type="Proteomes" id="UP000314294"/>
    </source>
</evidence>
<feature type="compositionally biased region" description="Basic and acidic residues" evidence="1">
    <location>
        <begin position="122"/>
        <end position="136"/>
    </location>
</feature>
<comment type="caution">
    <text evidence="2">The sequence shown here is derived from an EMBL/GenBank/DDBJ whole genome shotgun (WGS) entry which is preliminary data.</text>
</comment>
<dbReference type="EMBL" id="SRLO01000368">
    <property type="protein sequence ID" value="TNN58884.1"/>
    <property type="molecule type" value="Genomic_DNA"/>
</dbReference>
<organism evidence="2 3">
    <name type="scientific">Liparis tanakae</name>
    <name type="common">Tanaka's snailfish</name>
    <dbReference type="NCBI Taxonomy" id="230148"/>
    <lineage>
        <taxon>Eukaryota</taxon>
        <taxon>Metazoa</taxon>
        <taxon>Chordata</taxon>
        <taxon>Craniata</taxon>
        <taxon>Vertebrata</taxon>
        <taxon>Euteleostomi</taxon>
        <taxon>Actinopterygii</taxon>
        <taxon>Neopterygii</taxon>
        <taxon>Teleostei</taxon>
        <taxon>Neoteleostei</taxon>
        <taxon>Acanthomorphata</taxon>
        <taxon>Eupercaria</taxon>
        <taxon>Perciformes</taxon>
        <taxon>Cottioidei</taxon>
        <taxon>Cottales</taxon>
        <taxon>Liparidae</taxon>
        <taxon>Liparis</taxon>
    </lineage>
</organism>
<feature type="region of interest" description="Disordered" evidence="1">
    <location>
        <begin position="51"/>
        <end position="75"/>
    </location>
</feature>
<feature type="compositionally biased region" description="Basic and acidic residues" evidence="1">
    <location>
        <begin position="91"/>
        <end position="111"/>
    </location>
</feature>
<proteinExistence type="predicted"/>
<accession>A0A4Z2H237</accession>
<dbReference type="AlphaFoldDB" id="A0A4Z2H237"/>
<feature type="region of interest" description="Disordered" evidence="1">
    <location>
        <begin position="91"/>
        <end position="162"/>
    </location>
</feature>